<dbReference type="Proteomes" id="UP000250583">
    <property type="component" value="Unassembled WGS sequence"/>
</dbReference>
<name>A0A329UGS5_9FIRM</name>
<organism evidence="1 2">
    <name type="scientific">Faecalibacterium prausnitzii</name>
    <dbReference type="NCBI Taxonomy" id="853"/>
    <lineage>
        <taxon>Bacteria</taxon>
        <taxon>Bacillati</taxon>
        <taxon>Bacillota</taxon>
        <taxon>Clostridia</taxon>
        <taxon>Eubacteriales</taxon>
        <taxon>Oscillospiraceae</taxon>
        <taxon>Faecalibacterium</taxon>
    </lineage>
</organism>
<protein>
    <submittedName>
        <fullName evidence="1">Uncharacterized protein</fullName>
    </submittedName>
</protein>
<dbReference type="EMBL" id="PRLE01000002">
    <property type="protein sequence ID" value="RAW60253.1"/>
    <property type="molecule type" value="Genomic_DNA"/>
</dbReference>
<dbReference type="AlphaFoldDB" id="A0A329UGS5"/>
<proteinExistence type="predicted"/>
<comment type="caution">
    <text evidence="1">The sequence shown here is derived from an EMBL/GenBank/DDBJ whole genome shotgun (WGS) entry which is preliminary data.</text>
</comment>
<gene>
    <name evidence="1" type="ORF">C4N22_04980</name>
</gene>
<accession>A0A329UGS5</accession>
<evidence type="ECO:0000313" key="1">
    <source>
        <dbReference type="EMBL" id="RAW60253.1"/>
    </source>
</evidence>
<evidence type="ECO:0000313" key="2">
    <source>
        <dbReference type="Proteomes" id="UP000250583"/>
    </source>
</evidence>
<reference evidence="1 2" key="1">
    <citation type="submission" date="2018-02" db="EMBL/GenBank/DDBJ databases">
        <title>Complete genome sequencing of Faecalibacterium prausnitzii strains isolated from the human gut.</title>
        <authorList>
            <person name="Fitzgerald B.C."/>
            <person name="Shkoporov A.N."/>
            <person name="Ross P.R."/>
            <person name="Hill C."/>
        </authorList>
    </citation>
    <scope>NUCLEOTIDE SEQUENCE [LARGE SCALE GENOMIC DNA]</scope>
    <source>
        <strain evidence="1 2">APC923/61-1</strain>
    </source>
</reference>
<sequence length="181" mass="20351">MQLPCICFYGLKTDAFPPPQNEGRNRISTYIDAKYFRDFADNASPAEIAALPPKKQPAIAVIKDWAEFVRRLKAKLNSIGVPDECILVSPVQYFDFTPYSTDDSWVDLNCTPPKELFVKSKQDFEYQNELRIVIDTDDPTILDLLSNPIEIGNLSDIAAVAEGYHPEGIEVTATFNSYIIP</sequence>